<dbReference type="InterPro" id="IPR037546">
    <property type="entry name" value="SAC51-like"/>
</dbReference>
<dbReference type="OMA" id="VFFHNEN"/>
<evidence type="ECO:0000256" key="2">
    <source>
        <dbReference type="ARBA" id="ARBA00023015"/>
    </source>
</evidence>
<dbReference type="Gene3D" id="4.10.280.10">
    <property type="entry name" value="Helix-loop-helix DNA-binding domain"/>
    <property type="match status" value="1"/>
</dbReference>
<reference evidence="6" key="2">
    <citation type="submission" date="2020-10" db="EMBL/GenBank/DDBJ databases">
        <authorList>
            <person name="Cooper E.A."/>
            <person name="Brenton Z.W."/>
            <person name="Flinn B.S."/>
            <person name="Jenkins J."/>
            <person name="Shu S."/>
            <person name="Flowers D."/>
            <person name="Luo F."/>
            <person name="Wang Y."/>
            <person name="Xia P."/>
            <person name="Barry K."/>
            <person name="Daum C."/>
            <person name="Lipzen A."/>
            <person name="Yoshinaga Y."/>
            <person name="Schmutz J."/>
            <person name="Saski C."/>
            <person name="Vermerris W."/>
            <person name="Kresovich S."/>
        </authorList>
    </citation>
    <scope>NUCLEOTIDE SEQUENCE</scope>
</reference>
<dbReference type="PANTHER" id="PTHR36066:SF2">
    <property type="entry name" value="TRANSCRIPTION FACTOR BHLH145"/>
    <property type="match status" value="1"/>
</dbReference>
<evidence type="ECO:0000313" key="7">
    <source>
        <dbReference type="Proteomes" id="UP000807115"/>
    </source>
</evidence>
<protein>
    <recommendedName>
        <fullName evidence="5">BHLH domain-containing protein</fullName>
    </recommendedName>
</protein>
<dbReference type="SUPFAM" id="SSF47459">
    <property type="entry name" value="HLH, helix-loop-helix DNA-binding domain"/>
    <property type="match status" value="1"/>
</dbReference>
<dbReference type="OrthoDB" id="777433at2759"/>
<dbReference type="Proteomes" id="UP000807115">
    <property type="component" value="Chromosome 1"/>
</dbReference>
<feature type="compositionally biased region" description="Polar residues" evidence="4">
    <location>
        <begin position="171"/>
        <end position="181"/>
    </location>
</feature>
<feature type="domain" description="BHLH" evidence="5">
    <location>
        <begin position="253"/>
        <end position="302"/>
    </location>
</feature>
<gene>
    <name evidence="6" type="ORF">BDA96_01G373200</name>
</gene>
<comment type="caution">
    <text evidence="6">The sequence shown here is derived from an EMBL/GenBank/DDBJ whole genome shotgun (WGS) entry which is preliminary data.</text>
</comment>
<dbReference type="EMBL" id="CM027680">
    <property type="protein sequence ID" value="KAG0550851.1"/>
    <property type="molecule type" value="Genomic_DNA"/>
</dbReference>
<feature type="compositionally biased region" description="Low complexity" evidence="4">
    <location>
        <begin position="183"/>
        <end position="194"/>
    </location>
</feature>
<dbReference type="PROSITE" id="PS50888">
    <property type="entry name" value="BHLH"/>
    <property type="match status" value="1"/>
</dbReference>
<dbReference type="Gramene" id="EER92180">
    <property type="protein sequence ID" value="EER92180"/>
    <property type="gene ID" value="SORBI_3001G349700"/>
</dbReference>
<reference evidence="6" key="1">
    <citation type="journal article" date="2019" name="BMC Genomics">
        <title>A new reference genome for Sorghum bicolor reveals high levels of sequence similarity between sweet and grain genotypes: implications for the genetics of sugar metabolism.</title>
        <authorList>
            <person name="Cooper E.A."/>
            <person name="Brenton Z.W."/>
            <person name="Flinn B.S."/>
            <person name="Jenkins J."/>
            <person name="Shu S."/>
            <person name="Flowers D."/>
            <person name="Luo F."/>
            <person name="Wang Y."/>
            <person name="Xia P."/>
            <person name="Barry K."/>
            <person name="Daum C."/>
            <person name="Lipzen A."/>
            <person name="Yoshinaga Y."/>
            <person name="Schmutz J."/>
            <person name="Saski C."/>
            <person name="Vermerris W."/>
            <person name="Kresovich S."/>
        </authorList>
    </citation>
    <scope>NUCLEOTIDE SEQUENCE</scope>
</reference>
<keyword evidence="3" id="KW-0804">Transcription</keyword>
<feature type="compositionally biased region" description="Polar residues" evidence="4">
    <location>
        <begin position="201"/>
        <end position="214"/>
    </location>
</feature>
<dbReference type="AlphaFoldDB" id="A0A921S3G5"/>
<dbReference type="PANTHER" id="PTHR36066">
    <property type="entry name" value="TRANSCRIPTION FACTOR BHLH145"/>
    <property type="match status" value="1"/>
</dbReference>
<dbReference type="InterPro" id="IPR036638">
    <property type="entry name" value="HLH_DNA-bd_sf"/>
</dbReference>
<accession>A0A921S3G5</accession>
<evidence type="ECO:0000256" key="3">
    <source>
        <dbReference type="ARBA" id="ARBA00023163"/>
    </source>
</evidence>
<sequence>MGDKVNPWCHWHNPPWKFNTEGSGGNLRPPDVGLVNTNSVALPAYLNTVAAPVPFFTASIAERPLSIAPRYATTLAPSLELPALYPSRKRPLVFYQKENHAPSAAPLLSKGPLDPVPELQGSNETNVTDVGAEETEGIHENSDEINALLDSDSDEGYEKLQELDRVRRQSAAENDTLSVESVGSAGAAAGSAPPAKKRRLSSCTDKSVVDTASSARPDHSIEQKLLVNDCDAQSCCVGEVESDHKFSLGEVEAAEGDSPDDQKRRRERIQETVAALRNIVPGGIAKDATAVLDEAICYLQYLKLKVKTLGAVSL</sequence>
<keyword evidence="2" id="KW-0805">Transcription regulation</keyword>
<feature type="region of interest" description="Disordered" evidence="4">
    <location>
        <begin position="104"/>
        <end position="124"/>
    </location>
</feature>
<evidence type="ECO:0000256" key="1">
    <source>
        <dbReference type="ARBA" id="ARBA00005510"/>
    </source>
</evidence>
<evidence type="ECO:0000313" key="6">
    <source>
        <dbReference type="EMBL" id="KAG0550851.1"/>
    </source>
</evidence>
<dbReference type="InterPro" id="IPR011598">
    <property type="entry name" value="bHLH_dom"/>
</dbReference>
<evidence type="ECO:0000256" key="4">
    <source>
        <dbReference type="SAM" id="MobiDB-lite"/>
    </source>
</evidence>
<evidence type="ECO:0000259" key="5">
    <source>
        <dbReference type="PROSITE" id="PS50888"/>
    </source>
</evidence>
<name>A0A921S3G5_SORBI</name>
<proteinExistence type="inferred from homology"/>
<dbReference type="GO" id="GO:0046983">
    <property type="term" value="F:protein dimerization activity"/>
    <property type="evidence" value="ECO:0007669"/>
    <property type="project" value="InterPro"/>
</dbReference>
<comment type="similarity">
    <text evidence="1">Belongs to the bHLH protein family.</text>
</comment>
<organism evidence="6 7">
    <name type="scientific">Sorghum bicolor</name>
    <name type="common">Sorghum</name>
    <name type="synonym">Sorghum vulgare</name>
    <dbReference type="NCBI Taxonomy" id="4558"/>
    <lineage>
        <taxon>Eukaryota</taxon>
        <taxon>Viridiplantae</taxon>
        <taxon>Streptophyta</taxon>
        <taxon>Embryophyta</taxon>
        <taxon>Tracheophyta</taxon>
        <taxon>Spermatophyta</taxon>
        <taxon>Magnoliopsida</taxon>
        <taxon>Liliopsida</taxon>
        <taxon>Poales</taxon>
        <taxon>Poaceae</taxon>
        <taxon>PACMAD clade</taxon>
        <taxon>Panicoideae</taxon>
        <taxon>Andropogonodae</taxon>
        <taxon>Andropogoneae</taxon>
        <taxon>Sorghinae</taxon>
        <taxon>Sorghum</taxon>
    </lineage>
</organism>
<feature type="region of interest" description="Disordered" evidence="4">
    <location>
        <begin position="167"/>
        <end position="217"/>
    </location>
</feature>